<proteinExistence type="predicted"/>
<accession>A0A4U2YBS3</accession>
<name>A0A4U2YBS3_9BACL</name>
<dbReference type="Proteomes" id="UP000307841">
    <property type="component" value="Unassembled WGS sequence"/>
</dbReference>
<dbReference type="Gene3D" id="3.40.50.720">
    <property type="entry name" value="NAD(P)-binding Rossmann-like Domain"/>
    <property type="match status" value="1"/>
</dbReference>
<dbReference type="AlphaFoldDB" id="A0A4U2YBS3"/>
<sequence length="240" mass="27671">MKLLKKWDMDCERRRKLQLILNHLHRKEKGLMWQIFSIGKFGYAVSDFLNHSEIQSNHAVLKNEYELFIPSNLSGVLFIANYQSISLLRQLDVEVHKQNIPFIPVVLDSPLLVVGPVIIPGNEGCYHCYHQRMMQHHPNAELTRSVQQYYNDQQIAGVQGYHPADVVLIGSLLKRIIECPESYQGKFFLLNEVTREMKNSCVTGVHSCPRCGLQRDEATRGYLDLAQHFRIQNGLIAEEV</sequence>
<gene>
    <name evidence="1" type="ORF">E8L90_19435</name>
</gene>
<dbReference type="InterPro" id="IPR022291">
    <property type="entry name" value="Bacteriocin_synth_cyclodeHase"/>
</dbReference>
<protein>
    <submittedName>
        <fullName evidence="1">TOMM leader peptide-binding protein</fullName>
    </submittedName>
</protein>
<dbReference type="NCBIfam" id="TIGR03882">
    <property type="entry name" value="cyclo_dehyd_2"/>
    <property type="match status" value="1"/>
</dbReference>
<keyword evidence="2" id="KW-1185">Reference proteome</keyword>
<comment type="caution">
    <text evidence="1">The sequence shown here is derived from an EMBL/GenBank/DDBJ whole genome shotgun (WGS) entry which is preliminary data.</text>
</comment>
<evidence type="ECO:0000313" key="2">
    <source>
        <dbReference type="Proteomes" id="UP000307841"/>
    </source>
</evidence>
<evidence type="ECO:0000313" key="1">
    <source>
        <dbReference type="EMBL" id="TKI57452.1"/>
    </source>
</evidence>
<dbReference type="EMBL" id="SZNK01000001">
    <property type="protein sequence ID" value="TKI57452.1"/>
    <property type="molecule type" value="Genomic_DNA"/>
</dbReference>
<reference evidence="1 2" key="1">
    <citation type="submission" date="2019-04" db="EMBL/GenBank/DDBJ databases">
        <title>Whole genome sequencing of Brevibacillus sp. TGS2-1.</title>
        <authorList>
            <person name="Choi A."/>
        </authorList>
    </citation>
    <scope>NUCLEOTIDE SEQUENCE [LARGE SCALE GENOMIC DNA]</scope>
    <source>
        <strain evidence="1 2">TGS2-1</strain>
    </source>
</reference>
<organism evidence="1 2">
    <name type="scientific">Brevibacillus antibioticus</name>
    <dbReference type="NCBI Taxonomy" id="2570228"/>
    <lineage>
        <taxon>Bacteria</taxon>
        <taxon>Bacillati</taxon>
        <taxon>Bacillota</taxon>
        <taxon>Bacilli</taxon>
        <taxon>Bacillales</taxon>
        <taxon>Paenibacillaceae</taxon>
        <taxon>Brevibacillus</taxon>
    </lineage>
</organism>